<accession>D6PL80</accession>
<evidence type="ECO:0008006" key="2">
    <source>
        <dbReference type="Google" id="ProtNLM"/>
    </source>
</evidence>
<protein>
    <recommendedName>
        <fullName evidence="2">Large polyvalent protein associated domain-containing protein</fullName>
    </recommendedName>
</protein>
<proteinExistence type="predicted"/>
<name>D6PL80_9ZZZZ</name>
<reference evidence="1" key="1">
    <citation type="journal article" date="2010" name="ISME J.">
        <title>Metagenome of the Mediterranean deep chlorophyll maximum studied by direct and fosmid library 454 pyrosequencing.</title>
        <authorList>
            <person name="Ghai R."/>
            <person name="Martin-Cuadrado A.B."/>
            <person name="Molto A.G."/>
            <person name="Heredia I.G."/>
            <person name="Cabrera R."/>
            <person name="Martin J."/>
            <person name="Verdu M."/>
            <person name="Deschamps P."/>
            <person name="Moreira D."/>
            <person name="Lopez-Garcia P."/>
            <person name="Mira A."/>
            <person name="Rodriguez-Valera F."/>
        </authorList>
    </citation>
    <scope>NUCLEOTIDE SEQUENCE</scope>
</reference>
<dbReference type="EMBL" id="GU943142">
    <property type="protein sequence ID" value="ADD96481.1"/>
    <property type="molecule type" value="Genomic_DNA"/>
</dbReference>
<sequence>MIRSMRTGFRLGLEQSYRSLKTGEAQTTKLDLRKPNAFGKTLLPEGAQNSYMGGFLELMGTIHRLPGRALVAEDEFMKGIMYRMELERIAQVNYNKHLQLKPDDVEGAEKIFLQTVNNPDNATTALAKESMLEATFQKDLPDGVLKKLQSTLNIPEVKLFVPFYKTITNIFLESSKRNPVLAGLMPTVRNDLKGLNGKAKQQLALAKLSTGATMMMGFGMYAYGANSTGGDFMITGMAPYSKAERDNFFRQGLQPYSLCEKTEGNTYSCTSYARFDPVSSLLAISADTAYILSRPDQYGDPSFDEQAVELAQAAVSAIFMYMTEQPFLAGMKELSKIFSPGAFNPEKGIGSRAFEFLGQKVTEGGMALVPGVSSFGNYLTRMSDQNIYNYAITGSQDRWFKETFDIEGDIPLAIRGFYKAYNKAMFKSPFFNTDLERKLNLWGEPIEGPEFNIFSPIRVKNTKYKKVDEMLVKLGLVLLCLELTWMVFL</sequence>
<organism evidence="1">
    <name type="scientific">uncultured organism MedDCM-OCT-S11-C1587</name>
    <dbReference type="NCBI Taxonomy" id="743655"/>
    <lineage>
        <taxon>unclassified sequences</taxon>
        <taxon>environmental samples</taxon>
    </lineage>
</organism>
<dbReference type="AlphaFoldDB" id="D6PL80"/>
<evidence type="ECO:0000313" key="1">
    <source>
        <dbReference type="EMBL" id="ADD96481.1"/>
    </source>
</evidence>